<dbReference type="InterPro" id="IPR029044">
    <property type="entry name" value="Nucleotide-diphossugar_trans"/>
</dbReference>
<reference evidence="6" key="1">
    <citation type="submission" date="2022-08" db="EMBL/GenBank/DDBJ databases">
        <authorList>
            <person name="Deng Y."/>
            <person name="Han X.-F."/>
            <person name="Zhang Y.-Q."/>
        </authorList>
    </citation>
    <scope>NUCLEOTIDE SEQUENCE</scope>
    <source>
        <strain evidence="6">CPCC 205763</strain>
    </source>
</reference>
<feature type="domain" description="Glycosyltransferase 2-like" evidence="5">
    <location>
        <begin position="10"/>
        <end position="137"/>
    </location>
</feature>
<dbReference type="PANTHER" id="PTHR43179:SF12">
    <property type="entry name" value="GALACTOFURANOSYLTRANSFERASE GLFT2"/>
    <property type="match status" value="1"/>
</dbReference>
<dbReference type="Proteomes" id="UP001165584">
    <property type="component" value="Unassembled WGS sequence"/>
</dbReference>
<comment type="similarity">
    <text evidence="2">Belongs to the glycosyltransferase 2 family.</text>
</comment>
<name>A0ABT2GNA1_9MICO</name>
<dbReference type="SUPFAM" id="SSF53448">
    <property type="entry name" value="Nucleotide-diphospho-sugar transferases"/>
    <property type="match status" value="1"/>
</dbReference>
<dbReference type="EMBL" id="JANLCM010000001">
    <property type="protein sequence ID" value="MCS5716760.1"/>
    <property type="molecule type" value="Genomic_DNA"/>
</dbReference>
<evidence type="ECO:0000313" key="6">
    <source>
        <dbReference type="EMBL" id="MCS5716760.1"/>
    </source>
</evidence>
<evidence type="ECO:0000259" key="5">
    <source>
        <dbReference type="Pfam" id="PF00535"/>
    </source>
</evidence>
<accession>A0ABT2GNA1</accession>
<proteinExistence type="inferred from homology"/>
<dbReference type="InterPro" id="IPR001173">
    <property type="entry name" value="Glyco_trans_2-like"/>
</dbReference>
<organism evidence="6 7">
    <name type="scientific">Herbiconiux aconitum</name>
    <dbReference type="NCBI Taxonomy" id="2970913"/>
    <lineage>
        <taxon>Bacteria</taxon>
        <taxon>Bacillati</taxon>
        <taxon>Actinomycetota</taxon>
        <taxon>Actinomycetes</taxon>
        <taxon>Micrococcales</taxon>
        <taxon>Microbacteriaceae</taxon>
        <taxon>Herbiconiux</taxon>
    </lineage>
</organism>
<dbReference type="RefSeq" id="WP_259504252.1">
    <property type="nucleotide sequence ID" value="NZ_JANLCM010000001.1"/>
</dbReference>
<evidence type="ECO:0000256" key="2">
    <source>
        <dbReference type="ARBA" id="ARBA00006739"/>
    </source>
</evidence>
<sequence length="305" mass="32910">MAEPKRSTKVAIVCYNSSELVEALLQSLKNEPIENIVIVDNASTPSQRSELERVVGEHENVKVEFGSQNLGFGGGVNKALALIDPADDDVVWVLNPDTLVSPGSTSLMVEALSTFDIVSPTIMMGTADEPKIWYRGGTVSLPTGTVRHLGLGATSNRTESPFATEFVTGAAPMFTGSTWRKTSGFRSELFLYWEDVDWSLRAGGLGLTLGVVPAAVIWHLVGGSGDTTGGKSATYYYYMQRNRFLVVADHGSPTLSLLFGRGMLETARLSARPLKESNGRFVKFRAGLRGLIAGARRRRPVPSGV</sequence>
<evidence type="ECO:0000256" key="4">
    <source>
        <dbReference type="ARBA" id="ARBA00022679"/>
    </source>
</evidence>
<gene>
    <name evidence="6" type="ORF">N1027_01270</name>
</gene>
<dbReference type="Pfam" id="PF00535">
    <property type="entry name" value="Glycos_transf_2"/>
    <property type="match status" value="1"/>
</dbReference>
<evidence type="ECO:0000313" key="7">
    <source>
        <dbReference type="Proteomes" id="UP001165584"/>
    </source>
</evidence>
<keyword evidence="7" id="KW-1185">Reference proteome</keyword>
<evidence type="ECO:0000256" key="3">
    <source>
        <dbReference type="ARBA" id="ARBA00022676"/>
    </source>
</evidence>
<dbReference type="PANTHER" id="PTHR43179">
    <property type="entry name" value="RHAMNOSYLTRANSFERASE WBBL"/>
    <property type="match status" value="1"/>
</dbReference>
<comment type="caution">
    <text evidence="6">The sequence shown here is derived from an EMBL/GenBank/DDBJ whole genome shotgun (WGS) entry which is preliminary data.</text>
</comment>
<evidence type="ECO:0000256" key="1">
    <source>
        <dbReference type="ARBA" id="ARBA00004776"/>
    </source>
</evidence>
<dbReference type="Gene3D" id="3.90.550.10">
    <property type="entry name" value="Spore Coat Polysaccharide Biosynthesis Protein SpsA, Chain A"/>
    <property type="match status" value="1"/>
</dbReference>
<keyword evidence="3" id="KW-0328">Glycosyltransferase</keyword>
<protein>
    <submittedName>
        <fullName evidence="6">Glycosyltransferase family 2 protein</fullName>
    </submittedName>
</protein>
<keyword evidence="4" id="KW-0808">Transferase</keyword>
<comment type="pathway">
    <text evidence="1">Cell wall biogenesis; cell wall polysaccharide biosynthesis.</text>
</comment>